<dbReference type="eggNOG" id="ENOG5031KSE">
    <property type="taxonomic scope" value="Bacteria"/>
</dbReference>
<name>Q1QLX0_NITHX</name>
<keyword evidence="2" id="KW-1185">Reference proteome</keyword>
<evidence type="ECO:0000313" key="1">
    <source>
        <dbReference type="EMBL" id="ABE62777.1"/>
    </source>
</evidence>
<organism evidence="1 2">
    <name type="scientific">Nitrobacter hamburgensis (strain DSM 10229 / NCIMB 13809 / X14)</name>
    <dbReference type="NCBI Taxonomy" id="323097"/>
    <lineage>
        <taxon>Bacteria</taxon>
        <taxon>Pseudomonadati</taxon>
        <taxon>Pseudomonadota</taxon>
        <taxon>Alphaproteobacteria</taxon>
        <taxon>Hyphomicrobiales</taxon>
        <taxon>Nitrobacteraceae</taxon>
        <taxon>Nitrobacter</taxon>
    </lineage>
</organism>
<sequence length="120" mass="13197">MSTDDDDENGAGVRRAREVASYLRGKAPPPPELACAPRLQGWRAVITRTSSDDGRLRLLMVLVGRVTGHPQIADGRTIHTSEVIWLDCNRNWARSWNRLYRLGAPAGDDTDPGESEESAA</sequence>
<dbReference type="STRING" id="323097.Nham_1977"/>
<dbReference type="OrthoDB" id="7870532at2"/>
<reference evidence="1 2" key="1">
    <citation type="submission" date="2006-03" db="EMBL/GenBank/DDBJ databases">
        <title>Complete sequence of chromosome of Nitrobacter hamburgensis X14.</title>
        <authorList>
            <consortium name="US DOE Joint Genome Institute"/>
            <person name="Copeland A."/>
            <person name="Lucas S."/>
            <person name="Lapidus A."/>
            <person name="Barry K."/>
            <person name="Detter J.C."/>
            <person name="Glavina del Rio T."/>
            <person name="Hammon N."/>
            <person name="Israni S."/>
            <person name="Dalin E."/>
            <person name="Tice H."/>
            <person name="Pitluck S."/>
            <person name="Chain P."/>
            <person name="Malfatti S."/>
            <person name="Shin M."/>
            <person name="Vergez L."/>
            <person name="Schmutz J."/>
            <person name="Larimer F."/>
            <person name="Land M."/>
            <person name="Hauser L."/>
            <person name="Kyrpides N."/>
            <person name="Ivanova N."/>
            <person name="Ward B."/>
            <person name="Arp D."/>
            <person name="Klotz M."/>
            <person name="Stein L."/>
            <person name="O'Mullan G."/>
            <person name="Starkenburg S."/>
            <person name="Sayavedra L."/>
            <person name="Poret-Peterson A.T."/>
            <person name="Gentry M.E."/>
            <person name="Bruce D."/>
            <person name="Richardson P."/>
        </authorList>
    </citation>
    <scope>NUCLEOTIDE SEQUENCE [LARGE SCALE GENOMIC DNA]</scope>
    <source>
        <strain evidence="2">DSM 10229 / NCIMB 13809 / X14</strain>
    </source>
</reference>
<dbReference type="EMBL" id="CP000319">
    <property type="protein sequence ID" value="ABE62777.1"/>
    <property type="molecule type" value="Genomic_DNA"/>
</dbReference>
<dbReference type="InterPro" id="IPR046574">
    <property type="entry name" value="DUF6634"/>
</dbReference>
<accession>Q1QLX0</accession>
<dbReference type="KEGG" id="nha:Nham_1977"/>
<dbReference type="AlphaFoldDB" id="Q1QLX0"/>
<protein>
    <submittedName>
        <fullName evidence="1">Uncharacterized protein</fullName>
    </submittedName>
</protein>
<dbReference type="Pfam" id="PF20339">
    <property type="entry name" value="DUF6634"/>
    <property type="match status" value="1"/>
</dbReference>
<dbReference type="RefSeq" id="WP_011510457.1">
    <property type="nucleotide sequence ID" value="NC_007964.1"/>
</dbReference>
<proteinExistence type="predicted"/>
<dbReference type="HOGENOM" id="CLU_166115_0_0_5"/>
<gene>
    <name evidence="1" type="ordered locus">Nham_1977</name>
</gene>
<dbReference type="Proteomes" id="UP000001953">
    <property type="component" value="Chromosome"/>
</dbReference>
<evidence type="ECO:0000313" key="2">
    <source>
        <dbReference type="Proteomes" id="UP000001953"/>
    </source>
</evidence>